<reference evidence="3" key="2">
    <citation type="submission" date="2021-11" db="EMBL/GenBank/DDBJ databases">
        <title>Isoprene-degrading acetogen.</title>
        <authorList>
            <person name="Yang Y."/>
            <person name="Jin H."/>
            <person name="Yan J."/>
        </authorList>
    </citation>
    <scope>NUCLEOTIDE SEQUENCE</scope>
    <source>
        <strain evidence="3">Berkeley</strain>
    </source>
</reference>
<dbReference type="RefSeq" id="WP_070372074.1">
    <property type="nucleotide sequence ID" value="NZ_CABIIK010000011.1"/>
</dbReference>
<dbReference type="NCBIfam" id="TIGR01906">
    <property type="entry name" value="integ_TIGR01906"/>
    <property type="match status" value="1"/>
</dbReference>
<dbReference type="Proteomes" id="UP000176244">
    <property type="component" value="Unassembled WGS sequence"/>
</dbReference>
<gene>
    <name evidence="2" type="ORF">ACWI_28090</name>
    <name evidence="3" type="ORF">LNN31_07410</name>
</gene>
<keyword evidence="1" id="KW-0812">Transmembrane</keyword>
<dbReference type="AlphaFoldDB" id="A0A1F2PG47"/>
<name>A0A1F2PG47_9FIRM</name>
<evidence type="ECO:0000313" key="3">
    <source>
        <dbReference type="EMBL" id="UYO64235.1"/>
    </source>
</evidence>
<protein>
    <submittedName>
        <fullName evidence="3">TIGR01906 family membrane protein</fullName>
    </submittedName>
</protein>
<reference evidence="2 4" key="1">
    <citation type="submission" date="2015-09" db="EMBL/GenBank/DDBJ databases">
        <title>Genome sequence of Acetobacterium wieringae DSM 1911.</title>
        <authorList>
            <person name="Poehlein A."/>
            <person name="Bengelsdorf F.R."/>
            <person name="Schiel-Bengelsdorf B."/>
            <person name="Duerre P."/>
            <person name="Daniel R."/>
        </authorList>
    </citation>
    <scope>NUCLEOTIDE SEQUENCE [LARGE SCALE GENOMIC DNA]</scope>
    <source>
        <strain evidence="2 4">DSM 1911</strain>
    </source>
</reference>
<feature type="transmembrane region" description="Helical" evidence="1">
    <location>
        <begin position="142"/>
        <end position="162"/>
    </location>
</feature>
<dbReference type="InterPro" id="IPR010178">
    <property type="entry name" value="Lit"/>
</dbReference>
<evidence type="ECO:0000313" key="4">
    <source>
        <dbReference type="Proteomes" id="UP000176244"/>
    </source>
</evidence>
<accession>A0A1F2PG47</accession>
<keyword evidence="1" id="KW-1133">Transmembrane helix</keyword>
<dbReference type="EMBL" id="CP087994">
    <property type="protein sequence ID" value="UYO64235.1"/>
    <property type="molecule type" value="Genomic_DNA"/>
</dbReference>
<feature type="transmembrane region" description="Helical" evidence="1">
    <location>
        <begin position="198"/>
        <end position="225"/>
    </location>
</feature>
<keyword evidence="1" id="KW-0472">Membrane</keyword>
<dbReference type="STRING" id="52694.ACWI_28090"/>
<feature type="transmembrane region" description="Helical" evidence="1">
    <location>
        <begin position="108"/>
        <end position="130"/>
    </location>
</feature>
<dbReference type="Proteomes" id="UP001163550">
    <property type="component" value="Chromosome"/>
</dbReference>
<sequence>MNKTIKIVTVLLGILFPVIIFISGIEAAVFDKAFYMDQMEKNQVTDNTGIYPPDMELVVDEIISYLKGDRKDFDIQARLAIGSAKNVVDSVSIFNDKEITHMDDVRDLLLFFLGLRDAALILALIAFLVLLKYDRQAIIKALFYGSATFLVILLIVGASFIFNFNNTFILFHQLFFSNDLWIMDPSTDRLIWIVPEPFFFAMIGRMVIYILVPLGLITLGTGLVLKKKNI</sequence>
<keyword evidence="5" id="KW-1185">Reference proteome</keyword>
<dbReference type="EMBL" id="LKEU01000037">
    <property type="protein sequence ID" value="OFV69671.1"/>
    <property type="molecule type" value="Genomic_DNA"/>
</dbReference>
<proteinExistence type="predicted"/>
<dbReference type="Pfam" id="PF07314">
    <property type="entry name" value="Lit"/>
    <property type="match status" value="1"/>
</dbReference>
<evidence type="ECO:0000256" key="1">
    <source>
        <dbReference type="SAM" id="Phobius"/>
    </source>
</evidence>
<organism evidence="2 4">
    <name type="scientific">Acetobacterium wieringae</name>
    <dbReference type="NCBI Taxonomy" id="52694"/>
    <lineage>
        <taxon>Bacteria</taxon>
        <taxon>Bacillati</taxon>
        <taxon>Bacillota</taxon>
        <taxon>Clostridia</taxon>
        <taxon>Eubacteriales</taxon>
        <taxon>Eubacteriaceae</taxon>
        <taxon>Acetobacterium</taxon>
    </lineage>
</organism>
<evidence type="ECO:0000313" key="5">
    <source>
        <dbReference type="Proteomes" id="UP001163550"/>
    </source>
</evidence>
<evidence type="ECO:0000313" key="2">
    <source>
        <dbReference type="EMBL" id="OFV69671.1"/>
    </source>
</evidence>